<evidence type="ECO:0000256" key="1">
    <source>
        <dbReference type="ARBA" id="ARBA00006484"/>
    </source>
</evidence>
<dbReference type="PROSITE" id="PS00061">
    <property type="entry name" value="ADH_SHORT"/>
    <property type="match status" value="1"/>
</dbReference>
<gene>
    <name evidence="4" type="ORF">F503_06146</name>
</gene>
<dbReference type="OMA" id="EQWVLVT"/>
<evidence type="ECO:0000256" key="2">
    <source>
        <dbReference type="ARBA" id="ARBA00022857"/>
    </source>
</evidence>
<keyword evidence="3" id="KW-0560">Oxidoreductase</keyword>
<dbReference type="OrthoDB" id="47007at2759"/>
<dbReference type="PRINTS" id="PR00081">
    <property type="entry name" value="GDHRDH"/>
</dbReference>
<dbReference type="PRINTS" id="PR00080">
    <property type="entry name" value="SDRFAMILY"/>
</dbReference>
<dbReference type="EMBL" id="KE148186">
    <property type="protein sequence ID" value="EPE02142.1"/>
    <property type="molecule type" value="Genomic_DNA"/>
</dbReference>
<sequence>MSSFKLVWVLTTSHHLHLPLASSEYIFKSYLRLHLSLHLRLHLRSQLRFPLPSHISPSSTYPVQVKQPTHFKMSAFQGKLAIVTGASKSNGVGFATALTLAQQGADVVIHYNSNKEAALKNLEAIKALGVKAIAVQADASSVTFGTDIIKATTDAFPGRTIDVLVNNAAALTAKPDLASFTVEDFESIFNINVRSIFLLIQAAEAHFSAPGARIVNVSSVVARFGLAPGNFYAGSKASLHAMTRGWSEYFAPRGINVNVALLGPIETDLVFPEDNPYVARFREDQHIKRNGTTKEVADAILFLSGTGSAYITGQVLNIDGGMTYA</sequence>
<comment type="similarity">
    <text evidence="1">Belongs to the short-chain dehydrogenases/reductases (SDR) family.</text>
</comment>
<dbReference type="VEuPathDB" id="FungiDB:F503_06146"/>
<dbReference type="PANTHER" id="PTHR43639">
    <property type="entry name" value="OXIDOREDUCTASE, SHORT-CHAIN DEHYDROGENASE/REDUCTASE FAMILY (AFU_ORTHOLOGUE AFUA_5G02870)"/>
    <property type="match status" value="1"/>
</dbReference>
<accession>S3BP49</accession>
<dbReference type="InterPro" id="IPR020904">
    <property type="entry name" value="Sc_DH/Rdtase_CS"/>
</dbReference>
<protein>
    <submittedName>
        <fullName evidence="4">Short-chain dehydrogenase reductase sdr</fullName>
    </submittedName>
</protein>
<dbReference type="HOGENOM" id="CLU_010194_1_3_1"/>
<keyword evidence="5" id="KW-1185">Reference proteome</keyword>
<dbReference type="CDD" id="cd05233">
    <property type="entry name" value="SDR_c"/>
    <property type="match status" value="1"/>
</dbReference>
<evidence type="ECO:0000313" key="4">
    <source>
        <dbReference type="EMBL" id="EPE02142.1"/>
    </source>
</evidence>
<dbReference type="FunFam" id="3.40.50.720:FF:000084">
    <property type="entry name" value="Short-chain dehydrogenase reductase"/>
    <property type="match status" value="1"/>
</dbReference>
<dbReference type="eggNOG" id="KOG0725">
    <property type="taxonomic scope" value="Eukaryota"/>
</dbReference>
<dbReference type="Pfam" id="PF13561">
    <property type="entry name" value="adh_short_C2"/>
    <property type="match status" value="1"/>
</dbReference>
<proteinExistence type="inferred from homology"/>
<organism evidence="4 5">
    <name type="scientific">Ophiostoma piceae (strain UAMH 11346)</name>
    <name type="common">Sap stain fungus</name>
    <dbReference type="NCBI Taxonomy" id="1262450"/>
    <lineage>
        <taxon>Eukaryota</taxon>
        <taxon>Fungi</taxon>
        <taxon>Dikarya</taxon>
        <taxon>Ascomycota</taxon>
        <taxon>Pezizomycotina</taxon>
        <taxon>Sordariomycetes</taxon>
        <taxon>Sordariomycetidae</taxon>
        <taxon>Ophiostomatales</taxon>
        <taxon>Ophiostomataceae</taxon>
        <taxon>Ophiostoma</taxon>
    </lineage>
</organism>
<dbReference type="STRING" id="1262450.S3BP49"/>
<dbReference type="GO" id="GO:0016491">
    <property type="term" value="F:oxidoreductase activity"/>
    <property type="evidence" value="ECO:0007669"/>
    <property type="project" value="UniProtKB-KW"/>
</dbReference>
<reference evidence="4 5" key="1">
    <citation type="journal article" date="2013" name="BMC Genomics">
        <title>The genome and transcriptome of the pine saprophyte Ophiostoma piceae, and a comparison with the bark beetle-associated pine pathogen Grosmannia clavigera.</title>
        <authorList>
            <person name="Haridas S."/>
            <person name="Wang Y."/>
            <person name="Lim L."/>
            <person name="Massoumi Alamouti S."/>
            <person name="Jackman S."/>
            <person name="Docking R."/>
            <person name="Robertson G."/>
            <person name="Birol I."/>
            <person name="Bohlmann J."/>
            <person name="Breuil C."/>
        </authorList>
    </citation>
    <scope>NUCLEOTIDE SEQUENCE [LARGE SCALE GENOMIC DNA]</scope>
    <source>
        <strain evidence="4 5">UAMH 11346</strain>
    </source>
</reference>
<dbReference type="InterPro" id="IPR002347">
    <property type="entry name" value="SDR_fam"/>
</dbReference>
<evidence type="ECO:0000313" key="5">
    <source>
        <dbReference type="Proteomes" id="UP000016923"/>
    </source>
</evidence>
<evidence type="ECO:0000256" key="3">
    <source>
        <dbReference type="ARBA" id="ARBA00023002"/>
    </source>
</evidence>
<keyword evidence="2" id="KW-0521">NADP</keyword>
<dbReference type="PANTHER" id="PTHR43639:SF1">
    <property type="entry name" value="SHORT-CHAIN DEHYDROGENASE_REDUCTASE FAMILY PROTEIN"/>
    <property type="match status" value="1"/>
</dbReference>
<dbReference type="AlphaFoldDB" id="S3BP49"/>
<dbReference type="SUPFAM" id="SSF51735">
    <property type="entry name" value="NAD(P)-binding Rossmann-fold domains"/>
    <property type="match status" value="1"/>
</dbReference>
<name>S3BP49_OPHP1</name>
<dbReference type="InterPro" id="IPR036291">
    <property type="entry name" value="NAD(P)-bd_dom_sf"/>
</dbReference>
<dbReference type="Gene3D" id="3.40.50.720">
    <property type="entry name" value="NAD(P)-binding Rossmann-like Domain"/>
    <property type="match status" value="1"/>
</dbReference>
<dbReference type="Proteomes" id="UP000016923">
    <property type="component" value="Unassembled WGS sequence"/>
</dbReference>